<keyword evidence="1" id="KW-0812">Transmembrane</keyword>
<gene>
    <name evidence="2" type="ORF">GCM10023196_102440</name>
</gene>
<feature type="transmembrane region" description="Helical" evidence="1">
    <location>
        <begin position="38"/>
        <end position="60"/>
    </location>
</feature>
<evidence type="ECO:0008006" key="4">
    <source>
        <dbReference type="Google" id="ProtNLM"/>
    </source>
</evidence>
<name>A0ABP8UUI2_9ACTN</name>
<accession>A0ABP8UUI2</accession>
<dbReference type="InterPro" id="IPR025597">
    <property type="entry name" value="DUF4345"/>
</dbReference>
<keyword evidence="1" id="KW-0472">Membrane</keyword>
<feature type="transmembrane region" description="Helical" evidence="1">
    <location>
        <begin position="133"/>
        <end position="153"/>
    </location>
</feature>
<dbReference type="Proteomes" id="UP001501442">
    <property type="component" value="Unassembled WGS sequence"/>
</dbReference>
<feature type="transmembrane region" description="Helical" evidence="1">
    <location>
        <begin position="80"/>
        <end position="98"/>
    </location>
</feature>
<evidence type="ECO:0000313" key="2">
    <source>
        <dbReference type="EMBL" id="GAA4639712.1"/>
    </source>
</evidence>
<dbReference type="Pfam" id="PF14248">
    <property type="entry name" value="DUF4345"/>
    <property type="match status" value="1"/>
</dbReference>
<proteinExistence type="predicted"/>
<feature type="transmembrane region" description="Helical" evidence="1">
    <location>
        <begin position="105"/>
        <end position="127"/>
    </location>
</feature>
<keyword evidence="1" id="KW-1133">Transmembrane helix</keyword>
<dbReference type="EMBL" id="BAABHK010000028">
    <property type="protein sequence ID" value="GAA4639712.1"/>
    <property type="molecule type" value="Genomic_DNA"/>
</dbReference>
<sequence length="154" mass="15705">MDVVSITRQVIDAPSPAMLGYGPYEPHGVTREDGMDEVIIGVVAVLFGGMGVYGLIAPAALLAPFGTLVRSADGRNEVRAVYGGYGVAVALTLVLALLDDGLRAGLVTAVALALAGMAAGRIISFAAERPAGFFPTVFYLLVEAALAAALATAR</sequence>
<keyword evidence="3" id="KW-1185">Reference proteome</keyword>
<comment type="caution">
    <text evidence="2">The sequence shown here is derived from an EMBL/GenBank/DDBJ whole genome shotgun (WGS) entry which is preliminary data.</text>
</comment>
<evidence type="ECO:0000256" key="1">
    <source>
        <dbReference type="SAM" id="Phobius"/>
    </source>
</evidence>
<organism evidence="2 3">
    <name type="scientific">Actinoallomurus vinaceus</name>
    <dbReference type="NCBI Taxonomy" id="1080074"/>
    <lineage>
        <taxon>Bacteria</taxon>
        <taxon>Bacillati</taxon>
        <taxon>Actinomycetota</taxon>
        <taxon>Actinomycetes</taxon>
        <taxon>Streptosporangiales</taxon>
        <taxon>Thermomonosporaceae</taxon>
        <taxon>Actinoallomurus</taxon>
    </lineage>
</organism>
<reference evidence="3" key="1">
    <citation type="journal article" date="2019" name="Int. J. Syst. Evol. Microbiol.">
        <title>The Global Catalogue of Microorganisms (GCM) 10K type strain sequencing project: providing services to taxonomists for standard genome sequencing and annotation.</title>
        <authorList>
            <consortium name="The Broad Institute Genomics Platform"/>
            <consortium name="The Broad Institute Genome Sequencing Center for Infectious Disease"/>
            <person name="Wu L."/>
            <person name="Ma J."/>
        </authorList>
    </citation>
    <scope>NUCLEOTIDE SEQUENCE [LARGE SCALE GENOMIC DNA]</scope>
    <source>
        <strain evidence="3">JCM 17939</strain>
    </source>
</reference>
<protein>
    <recommendedName>
        <fullName evidence="4">DUF4345 domain-containing protein</fullName>
    </recommendedName>
</protein>
<evidence type="ECO:0000313" key="3">
    <source>
        <dbReference type="Proteomes" id="UP001501442"/>
    </source>
</evidence>